<feature type="disulfide bond" evidence="16">
    <location>
        <begin position="736"/>
        <end position="756"/>
    </location>
</feature>
<dbReference type="PRINTS" id="PR00289">
    <property type="entry name" value="DISINTEGRIN"/>
</dbReference>
<dbReference type="GO" id="GO:0006508">
    <property type="term" value="P:proteolysis"/>
    <property type="evidence" value="ECO:0007669"/>
    <property type="project" value="InterPro"/>
</dbReference>
<dbReference type="PANTHER" id="PTHR11905:SF232">
    <property type="entry name" value="DISINTEGRIN AND METALLOPROTEINASE DOMAIN-CONTAINING PROTEIN 20"/>
    <property type="match status" value="1"/>
</dbReference>
<dbReference type="InterPro" id="IPR002870">
    <property type="entry name" value="Peptidase_M12B_N"/>
</dbReference>
<feature type="domain" description="EGF-like" evidence="21">
    <location>
        <begin position="902"/>
        <end position="935"/>
    </location>
</feature>
<evidence type="ECO:0000256" key="8">
    <source>
        <dbReference type="ARBA" id="ARBA00023136"/>
    </source>
</evidence>
<dbReference type="GO" id="GO:0003712">
    <property type="term" value="F:transcription coregulator activity"/>
    <property type="evidence" value="ECO:0007669"/>
    <property type="project" value="InterPro"/>
</dbReference>
<dbReference type="InterPro" id="IPR038566">
    <property type="entry name" value="Mediator_Med6_sf"/>
</dbReference>
<evidence type="ECO:0000256" key="17">
    <source>
        <dbReference type="PROSITE-ProRule" id="PRU00076"/>
    </source>
</evidence>
<dbReference type="Gene3D" id="4.10.70.10">
    <property type="entry name" value="Disintegrin domain"/>
    <property type="match status" value="1"/>
</dbReference>
<dbReference type="GO" id="GO:0008584">
    <property type="term" value="P:male gonad development"/>
    <property type="evidence" value="ECO:0007669"/>
    <property type="project" value="TreeGrafter"/>
</dbReference>
<evidence type="ECO:0000256" key="10">
    <source>
        <dbReference type="ARBA" id="ARBA00023159"/>
    </source>
</evidence>
<evidence type="ECO:0000259" key="21">
    <source>
        <dbReference type="PROSITE" id="PS50026"/>
    </source>
</evidence>
<dbReference type="InterPro" id="IPR001590">
    <property type="entry name" value="Peptidase_M12B"/>
</dbReference>
<keyword evidence="6 20" id="KW-1133">Transmembrane helix</keyword>
<evidence type="ECO:0000256" key="14">
    <source>
        <dbReference type="ARBA" id="ARBA00031259"/>
    </source>
</evidence>
<evidence type="ECO:0000256" key="5">
    <source>
        <dbReference type="ARBA" id="ARBA00022692"/>
    </source>
</evidence>
<comment type="subcellular location">
    <subcellularLocation>
        <location evidence="2">Membrane</location>
        <topology evidence="2">Single-pass type I membrane protein</topology>
    </subcellularLocation>
    <subcellularLocation>
        <location evidence="1">Nucleus</location>
    </subcellularLocation>
</comment>
<proteinExistence type="inferred from homology"/>
<keyword evidence="12" id="KW-0539">Nucleus</keyword>
<comment type="caution">
    <text evidence="24">The sequence shown here is derived from an EMBL/GenBank/DDBJ whole genome shotgun (WGS) entry which is preliminary data.</text>
</comment>
<dbReference type="InterPro" id="IPR007018">
    <property type="entry name" value="Mediator_Med6"/>
</dbReference>
<dbReference type="CDD" id="cd04269">
    <property type="entry name" value="ZnMc_adamalysin_II_like"/>
    <property type="match status" value="1"/>
</dbReference>
<feature type="binding site" evidence="18">
    <location>
        <position position="617"/>
    </location>
    <ligand>
        <name>Zn(2+)</name>
        <dbReference type="ChEBI" id="CHEBI:29105"/>
        <note>catalytic</note>
    </ligand>
</feature>
<evidence type="ECO:0000256" key="6">
    <source>
        <dbReference type="ARBA" id="ARBA00022989"/>
    </source>
</evidence>
<dbReference type="GO" id="GO:0005654">
    <property type="term" value="C:nucleoplasm"/>
    <property type="evidence" value="ECO:0007669"/>
    <property type="project" value="UniProtKB-ARBA"/>
</dbReference>
<dbReference type="Proteomes" id="UP000700334">
    <property type="component" value="Unassembled WGS sequence"/>
</dbReference>
<dbReference type="GO" id="GO:0006357">
    <property type="term" value="P:regulation of transcription by RNA polymerase II"/>
    <property type="evidence" value="ECO:0007669"/>
    <property type="project" value="InterPro"/>
</dbReference>
<keyword evidence="8 20" id="KW-0472">Membrane</keyword>
<dbReference type="SMART" id="SM00608">
    <property type="entry name" value="ACR"/>
    <property type="match status" value="1"/>
</dbReference>
<dbReference type="PROSITE" id="PS50215">
    <property type="entry name" value="ADAM_MEPRO"/>
    <property type="match status" value="1"/>
</dbReference>
<comment type="caution">
    <text evidence="17">Lacks conserved residue(s) required for the propagation of feature annotation.</text>
</comment>
<feature type="binding site" evidence="18">
    <location>
        <position position="613"/>
    </location>
    <ligand>
        <name>Zn(2+)</name>
        <dbReference type="ChEBI" id="CHEBI:29105"/>
        <note>catalytic</note>
    </ligand>
</feature>
<dbReference type="GO" id="GO:0004222">
    <property type="term" value="F:metalloendopeptidase activity"/>
    <property type="evidence" value="ECO:0007669"/>
    <property type="project" value="InterPro"/>
</dbReference>
<dbReference type="GO" id="GO:0016592">
    <property type="term" value="C:mediator complex"/>
    <property type="evidence" value="ECO:0007669"/>
    <property type="project" value="InterPro"/>
</dbReference>
<feature type="active site" evidence="18">
    <location>
        <position position="614"/>
    </location>
</feature>
<evidence type="ECO:0000256" key="4">
    <source>
        <dbReference type="ARBA" id="ARBA00020634"/>
    </source>
</evidence>
<dbReference type="InterPro" id="IPR024079">
    <property type="entry name" value="MetalloPept_cat_dom_sf"/>
</dbReference>
<dbReference type="PROSITE" id="PS00427">
    <property type="entry name" value="DISINTEGRIN_1"/>
    <property type="match status" value="1"/>
</dbReference>
<keyword evidence="10" id="KW-0010">Activator</keyword>
<keyword evidence="9 17" id="KW-1015">Disulfide bond</keyword>
<evidence type="ECO:0000256" key="7">
    <source>
        <dbReference type="ARBA" id="ARBA00023015"/>
    </source>
</evidence>
<comment type="similarity">
    <text evidence="3">Belongs to the Mediator complex subunit 6 family.</text>
</comment>
<keyword evidence="17" id="KW-0245">EGF-like domain</keyword>
<dbReference type="PROSITE" id="PS50214">
    <property type="entry name" value="DISINTEGRIN_2"/>
    <property type="match status" value="1"/>
</dbReference>
<protein>
    <recommendedName>
        <fullName evidence="4">Mediator of RNA polymerase II transcription subunit 6</fullName>
    </recommendedName>
    <alternativeName>
        <fullName evidence="14">Mediator complex subunit 6</fullName>
    </alternativeName>
</protein>
<dbReference type="Pfam" id="PF08516">
    <property type="entry name" value="ADAM_CR"/>
    <property type="match status" value="1"/>
</dbReference>
<name>A0A8J6DGM4_GALPY</name>
<dbReference type="InterPro" id="IPR006586">
    <property type="entry name" value="ADAM_Cys-rich"/>
</dbReference>
<feature type="binding site" evidence="18">
    <location>
        <position position="623"/>
    </location>
    <ligand>
        <name>Zn(2+)</name>
        <dbReference type="ChEBI" id="CHEBI:29105"/>
        <note>catalytic</note>
    </ligand>
</feature>
<sequence>MGGVMRTPGPDRPTELREPTEPTGPTVLTRAAAVESSQKALRFAIHCFRRTSCYVCSAPEGEPAVAFGIMAAVDIRDNLLGISWVDSSWIPILNSGSVLDYFSERSNPFYDRTCNNEVVKMQRLTLEHLNQMVGVEYILLHAQEPILFIIRKQQRQSPTQVIPLADYYIIAGVIYQAPDLGSVINSRVLTAVHGIQSAFDEAMSYCRYHPSKGYWWHFKDHEEQDKVKPKAKRKEEPSSIFQRQRVDALLLDLRQKFPPKFVQDRWLHDSSIMAVDEAMVHIRVTFLLLWLEVSLSISGHFQASPSQLFSSSELVIPLKVTARGKGAKTPGRLSYSLRFGGQRHIVHMRVKKFLISRHLPVFTYTDQRALHQDQPFVPDDCYYQGYVEGVPESLVALSTCSGGFRGMLLINDLAYEIEPVRFSVTFEHLVYMIDTDETHFPPMRCGLTEEEIAHQLDLQESYNSTLMQSSYVGWWTHWRFIELIVFVDYFRFLYCNGNVSVVQQEVSDVVNIVDIFYYPLEVFVTLVGIEIWNQGNPVPTDNINELLENFAMWKYLNFGNHLSHEASHLFIKKSFGISLGVAYVGTICKYPFNSGVDVFEGRSLALFALTVSHELGHNLGMLHDDEWCVCEFEFCIMYASRKVTDKFSNCSYAQYWDNTMRKGLCIFSSPLSENTLKLQYCGNLVVDEGEECDCGTIHQCVKDPCCLLNCTLKPGASCASGICCKDCKFMPPGTLCRQQVNECDLPEWCTGTSHQCPEDVYVQDGIPCSDSAYCYHLNCSSHDNQCREIFGKDARNAPQSCYKEVNTQGNRFGHCGIVDRTYIKCEDPDVLCGRIQCENVQVIPNLIEHSTVHQFHFNNTTCWGTDYHLGMSIPDVGQVKDGTVCGPEKICIHHRCVRKVQLPQDCQTKTCHMKGVCNNKQNCHCNHGWAPPFCNTKGYGGSYNSGPPPKDHIPRFRKEGILGPLSTLWLIPLIIFVSFCCFVICKKPKRRKKEEELKQEESLEEIRGEKRD</sequence>
<dbReference type="SUPFAM" id="SSF55486">
    <property type="entry name" value="Metalloproteases ('zincins'), catalytic domain"/>
    <property type="match status" value="1"/>
</dbReference>
<feature type="region of interest" description="Disordered" evidence="19">
    <location>
        <begin position="990"/>
        <end position="1012"/>
    </location>
</feature>
<gene>
    <name evidence="24" type="ORF">J0S82_016972</name>
</gene>
<dbReference type="InterPro" id="IPR034027">
    <property type="entry name" value="Reprolysin_adamalysin"/>
</dbReference>
<dbReference type="PANTHER" id="PTHR11905">
    <property type="entry name" value="ADAM A DISINTEGRIN AND METALLOPROTEASE DOMAIN"/>
    <property type="match status" value="1"/>
</dbReference>
<evidence type="ECO:0000256" key="15">
    <source>
        <dbReference type="ARBA" id="ARBA00062411"/>
    </source>
</evidence>
<dbReference type="FunFam" id="3.10.450.580:FF:000001">
    <property type="entry name" value="Mediator of RNA polymerase II transcription subunit 6"/>
    <property type="match status" value="1"/>
</dbReference>
<evidence type="ECO:0000256" key="9">
    <source>
        <dbReference type="ARBA" id="ARBA00023157"/>
    </source>
</evidence>
<keyword evidence="7" id="KW-0805">Transcription regulation</keyword>
<dbReference type="GO" id="GO:0009897">
    <property type="term" value="C:external side of plasma membrane"/>
    <property type="evidence" value="ECO:0007669"/>
    <property type="project" value="TreeGrafter"/>
</dbReference>
<evidence type="ECO:0000256" key="2">
    <source>
        <dbReference type="ARBA" id="ARBA00004479"/>
    </source>
</evidence>
<dbReference type="Pfam" id="PF04934">
    <property type="entry name" value="Med6"/>
    <property type="match status" value="1"/>
</dbReference>
<dbReference type="InterPro" id="IPR001762">
    <property type="entry name" value="Disintegrin_dom"/>
</dbReference>
<feature type="disulfide bond" evidence="17">
    <location>
        <begin position="925"/>
        <end position="934"/>
    </location>
</feature>
<evidence type="ECO:0000256" key="19">
    <source>
        <dbReference type="SAM" id="MobiDB-lite"/>
    </source>
</evidence>
<dbReference type="InterPro" id="IPR018358">
    <property type="entry name" value="Disintegrin_CS"/>
</dbReference>
<evidence type="ECO:0000313" key="24">
    <source>
        <dbReference type="EMBL" id="KAG8507759.1"/>
    </source>
</evidence>
<feature type="domain" description="Peptidase M12B" evidence="23">
    <location>
        <begin position="479"/>
        <end position="655"/>
    </location>
</feature>
<accession>A0A8J6DGM4</accession>
<evidence type="ECO:0000256" key="20">
    <source>
        <dbReference type="SAM" id="Phobius"/>
    </source>
</evidence>
<dbReference type="SUPFAM" id="SSF57552">
    <property type="entry name" value="Blood coagulation inhibitor (disintegrin)"/>
    <property type="match status" value="1"/>
</dbReference>
<evidence type="ECO:0000256" key="13">
    <source>
        <dbReference type="ARBA" id="ARBA00025687"/>
    </source>
</evidence>
<evidence type="ECO:0000313" key="25">
    <source>
        <dbReference type="Proteomes" id="UP000700334"/>
    </source>
</evidence>
<keyword evidence="25" id="KW-1185">Reference proteome</keyword>
<keyword evidence="18" id="KW-0479">Metal-binding</keyword>
<evidence type="ECO:0000256" key="1">
    <source>
        <dbReference type="ARBA" id="ARBA00004123"/>
    </source>
</evidence>
<keyword evidence="11" id="KW-0804">Transcription</keyword>
<dbReference type="Pfam" id="PF01562">
    <property type="entry name" value="Pep_M12B_propep"/>
    <property type="match status" value="1"/>
</dbReference>
<feature type="compositionally biased region" description="Basic and acidic residues" evidence="19">
    <location>
        <begin position="993"/>
        <end position="1012"/>
    </location>
</feature>
<evidence type="ECO:0000259" key="22">
    <source>
        <dbReference type="PROSITE" id="PS50214"/>
    </source>
</evidence>
<dbReference type="SMART" id="SM00050">
    <property type="entry name" value="DISIN"/>
    <property type="match status" value="1"/>
</dbReference>
<evidence type="ECO:0000256" key="16">
    <source>
        <dbReference type="PROSITE-ProRule" id="PRU00068"/>
    </source>
</evidence>
<keyword evidence="5 20" id="KW-0812">Transmembrane</keyword>
<dbReference type="PROSITE" id="PS50026">
    <property type="entry name" value="EGF_3"/>
    <property type="match status" value="1"/>
</dbReference>
<dbReference type="GO" id="GO:0046872">
    <property type="term" value="F:metal ion binding"/>
    <property type="evidence" value="ECO:0007669"/>
    <property type="project" value="UniProtKB-KW"/>
</dbReference>
<comment type="function">
    <text evidence="13">Component of the Mediator complex, a coactivator involved in the regulated transcription of nearly all RNA polymerase II-dependent genes. Mediator functions as a bridge to convey information from gene-specific regulatory proteins to the basal RNA polymerase II transcription machinery. Mediator is recruited to promoters by direct interactions with regulatory proteins and serves as a scaffold for the assembly of a functional preinitiation complex with RNA polymerase II and the general transcription factors.</text>
</comment>
<dbReference type="FunFam" id="4.10.70.10:FF:000001">
    <property type="entry name" value="Disintegrin and metalloproteinase domain-containing protein 22"/>
    <property type="match status" value="1"/>
</dbReference>
<dbReference type="PROSITE" id="PS01186">
    <property type="entry name" value="EGF_2"/>
    <property type="match status" value="1"/>
</dbReference>
<keyword evidence="18" id="KW-0862">Zinc</keyword>
<dbReference type="InterPro" id="IPR036436">
    <property type="entry name" value="Disintegrin_dom_sf"/>
</dbReference>
<reference evidence="24" key="1">
    <citation type="journal article" date="2021" name="Evol. Appl.">
        <title>The genome of the Pyrenean desman and the effects of bottlenecks and inbreeding on the genomic landscape of an endangered species.</title>
        <authorList>
            <person name="Escoda L."/>
            <person name="Castresana J."/>
        </authorList>
    </citation>
    <scope>NUCLEOTIDE SEQUENCE</scope>
    <source>
        <strain evidence="24">IBE-C5619</strain>
    </source>
</reference>
<dbReference type="OrthoDB" id="5951731at2759"/>
<dbReference type="AlphaFoldDB" id="A0A8J6DGM4"/>
<dbReference type="Gene3D" id="3.10.450.580">
    <property type="entry name" value="Mediator complex, subunit Med6"/>
    <property type="match status" value="1"/>
</dbReference>
<feature type="transmembrane region" description="Helical" evidence="20">
    <location>
        <begin position="961"/>
        <end position="985"/>
    </location>
</feature>
<organism evidence="24 25">
    <name type="scientific">Galemys pyrenaicus</name>
    <name type="common">Iberian desman</name>
    <name type="synonym">Pyrenean desman</name>
    <dbReference type="NCBI Taxonomy" id="202257"/>
    <lineage>
        <taxon>Eukaryota</taxon>
        <taxon>Metazoa</taxon>
        <taxon>Chordata</taxon>
        <taxon>Craniata</taxon>
        <taxon>Vertebrata</taxon>
        <taxon>Euteleostomi</taxon>
        <taxon>Mammalia</taxon>
        <taxon>Eutheria</taxon>
        <taxon>Laurasiatheria</taxon>
        <taxon>Eulipotyphla</taxon>
        <taxon>Talpidae</taxon>
        <taxon>Galemys</taxon>
    </lineage>
</organism>
<comment type="subunit">
    <text evidence="15">Component of the Mediator complex, which is composed of MED1, MED4, MED6, MED7, MED8, MED9, MED10, MED11, MED12, MED13, MED13L, MED14, MED15, MED16, MED17, MED18, MED19, MED20, MED21, MED22, MED23, MED24, MED25, MED26, MED27, MED29, MED30, MED31, CCNC, CDK8 and CDC2L6/CDK11. The MED12, MED13, CCNC and CDK8 subunits form a distinct module termed the CDK8 module. Mediator containing the CDK8 module is less active than Mediator lacking this module in supporting transcriptional activation. Individual preparations of the Mediator complex lacking one or more distinct subunits have been variously termed ARC, CRSP, DRIP, PC2, SMCC and TRAP. Interacts with CTNNB1 and GLI3.</text>
</comment>
<dbReference type="InterPro" id="IPR000742">
    <property type="entry name" value="EGF"/>
</dbReference>
<feature type="domain" description="Disintegrin" evidence="22">
    <location>
        <begin position="678"/>
        <end position="764"/>
    </location>
</feature>
<evidence type="ECO:0000256" key="3">
    <source>
        <dbReference type="ARBA" id="ARBA00007526"/>
    </source>
</evidence>
<dbReference type="FunFam" id="3.40.390.10:FF:000002">
    <property type="entry name" value="Disintegrin and metalloproteinase domain-containing protein 22"/>
    <property type="match status" value="1"/>
</dbReference>
<dbReference type="Pfam" id="PF01421">
    <property type="entry name" value="Reprolysin"/>
    <property type="match status" value="1"/>
</dbReference>
<evidence type="ECO:0000259" key="23">
    <source>
        <dbReference type="PROSITE" id="PS50215"/>
    </source>
</evidence>
<dbReference type="EMBL" id="JAGFMF010012094">
    <property type="protein sequence ID" value="KAG8507759.1"/>
    <property type="molecule type" value="Genomic_DNA"/>
</dbReference>
<evidence type="ECO:0000256" key="18">
    <source>
        <dbReference type="PROSITE-ProRule" id="PRU00276"/>
    </source>
</evidence>
<dbReference type="Gene3D" id="3.40.390.10">
    <property type="entry name" value="Collagenase (Catalytic Domain)"/>
    <property type="match status" value="1"/>
</dbReference>
<evidence type="ECO:0000256" key="11">
    <source>
        <dbReference type="ARBA" id="ARBA00023163"/>
    </source>
</evidence>
<dbReference type="Pfam" id="PF00200">
    <property type="entry name" value="Disintegrin"/>
    <property type="match status" value="1"/>
</dbReference>
<feature type="disulfide bond" evidence="18">
    <location>
        <begin position="630"/>
        <end position="635"/>
    </location>
</feature>
<dbReference type="GO" id="GO:1990913">
    <property type="term" value="C:sperm head plasma membrane"/>
    <property type="evidence" value="ECO:0007669"/>
    <property type="project" value="TreeGrafter"/>
</dbReference>
<evidence type="ECO:0000256" key="12">
    <source>
        <dbReference type="ARBA" id="ARBA00023242"/>
    </source>
</evidence>
<feature type="region of interest" description="Disordered" evidence="19">
    <location>
        <begin position="1"/>
        <end position="24"/>
    </location>
</feature>